<organism evidence="1 2">
    <name type="scientific">Stenotrophomonas maltophilia (strain R551-3)</name>
    <dbReference type="NCBI Taxonomy" id="391008"/>
    <lineage>
        <taxon>Bacteria</taxon>
        <taxon>Pseudomonadati</taxon>
        <taxon>Pseudomonadota</taxon>
        <taxon>Gammaproteobacteria</taxon>
        <taxon>Lysobacterales</taxon>
        <taxon>Lysobacteraceae</taxon>
        <taxon>Stenotrophomonas</taxon>
        <taxon>Stenotrophomonas maltophilia group</taxon>
    </lineage>
</organism>
<sequence>MNNVLALQSLEIESLEAEAECVVCLSWYSSGLGIDEGSDKA</sequence>
<name>B4SKB7_STRM5</name>
<dbReference type="Proteomes" id="UP000001867">
    <property type="component" value="Chromosome"/>
</dbReference>
<reference evidence="1 2" key="1">
    <citation type="submission" date="2008-06" db="EMBL/GenBank/DDBJ databases">
        <title>Complete sequence of Stenotrophomonas maltophilia R551-3.</title>
        <authorList>
            <consortium name="US DOE Joint Genome Institute"/>
            <person name="Lucas S."/>
            <person name="Copeland A."/>
            <person name="Lapidus A."/>
            <person name="Glavina del Rio T."/>
            <person name="Dalin E."/>
            <person name="Tice H."/>
            <person name="Pitluck S."/>
            <person name="Chain P."/>
            <person name="Malfatti S."/>
            <person name="Shin M."/>
            <person name="Vergez L."/>
            <person name="Lang D."/>
            <person name="Schmutz J."/>
            <person name="Larimer F."/>
            <person name="Land M."/>
            <person name="Hauser L."/>
            <person name="Kyrpides N."/>
            <person name="Mikhailova N."/>
            <person name="Taghavi S."/>
            <person name="Monchy S."/>
            <person name="Newman L."/>
            <person name="Vangronsveld J."/>
            <person name="van der Lelie D."/>
            <person name="Richardson P."/>
        </authorList>
    </citation>
    <scope>NUCLEOTIDE SEQUENCE [LARGE SCALE GENOMIC DNA]</scope>
    <source>
        <strain evidence="1 2">R551-3</strain>
    </source>
</reference>
<dbReference type="STRING" id="391008.Smal_2131"/>
<dbReference type="EMBL" id="CP001111">
    <property type="protein sequence ID" value="ACF51835.1"/>
    <property type="molecule type" value="Genomic_DNA"/>
</dbReference>
<dbReference type="AlphaFoldDB" id="B4SKB7"/>
<dbReference type="RefSeq" id="WP_012511180.1">
    <property type="nucleotide sequence ID" value="NC_011071.1"/>
</dbReference>
<dbReference type="KEGG" id="smt:Smal_2131"/>
<dbReference type="HOGENOM" id="CLU_3277374_0_0_6"/>
<accession>B4SKB7</accession>
<protein>
    <submittedName>
        <fullName evidence="1">Uncharacterized protein</fullName>
    </submittedName>
</protein>
<evidence type="ECO:0000313" key="1">
    <source>
        <dbReference type="EMBL" id="ACF51835.1"/>
    </source>
</evidence>
<proteinExistence type="predicted"/>
<evidence type="ECO:0000313" key="2">
    <source>
        <dbReference type="Proteomes" id="UP000001867"/>
    </source>
</evidence>
<gene>
    <name evidence="1" type="ordered locus">Smal_2131</name>
</gene>